<keyword evidence="2 5" id="KW-0238">DNA-binding</keyword>
<dbReference type="InterPro" id="IPR028082">
    <property type="entry name" value="Peripla_BP_I"/>
</dbReference>
<accession>A0ABW2HDP8</accession>
<dbReference type="Pfam" id="PF00356">
    <property type="entry name" value="LacI"/>
    <property type="match status" value="1"/>
</dbReference>
<dbReference type="PROSITE" id="PS50932">
    <property type="entry name" value="HTH_LACI_2"/>
    <property type="match status" value="1"/>
</dbReference>
<proteinExistence type="predicted"/>
<dbReference type="Gene3D" id="3.40.50.2300">
    <property type="match status" value="2"/>
</dbReference>
<reference evidence="6" key="1">
    <citation type="journal article" date="2019" name="Int. J. Syst. Evol. Microbiol.">
        <title>The Global Catalogue of Microorganisms (GCM) 10K type strain sequencing project: providing services to taxonomists for standard genome sequencing and annotation.</title>
        <authorList>
            <consortium name="The Broad Institute Genomics Platform"/>
            <consortium name="The Broad Institute Genome Sequencing Center for Infectious Disease"/>
            <person name="Wu L."/>
            <person name="Ma J."/>
        </authorList>
    </citation>
    <scope>NUCLEOTIDE SEQUENCE [LARGE SCALE GENOMIC DNA]</scope>
    <source>
        <strain evidence="6">CGMCC 1.15772</strain>
    </source>
</reference>
<evidence type="ECO:0000256" key="2">
    <source>
        <dbReference type="ARBA" id="ARBA00023125"/>
    </source>
</evidence>
<evidence type="ECO:0000313" key="5">
    <source>
        <dbReference type="EMBL" id="MFC7269443.1"/>
    </source>
</evidence>
<keyword evidence="6" id="KW-1185">Reference proteome</keyword>
<keyword evidence="3" id="KW-0804">Transcription</keyword>
<dbReference type="Pfam" id="PF13377">
    <property type="entry name" value="Peripla_BP_3"/>
    <property type="match status" value="1"/>
</dbReference>
<dbReference type="SUPFAM" id="SSF47413">
    <property type="entry name" value="lambda repressor-like DNA-binding domains"/>
    <property type="match status" value="1"/>
</dbReference>
<sequence>MTIDEVAALAGVSPSTVSRAIRNPDQVSEAAYEAVMRAVDETDYVPNRAAANLASNRSGTVAAVMPAMSYSVFADTVHGLEEVLTEAGIHLFIGTTGYDLTREEQLVRAYLGRRPDGIVMVGASHTEAVRQLLGRARIPIVETWDWTTDPIDSLVGFSNGDAFAAMADYIVEAGYRHPTFGGWIMGGDSRAQARLDGFRQRIVQLLPDEPVRIIDTRERGISVDAGSWLLDHALEQYPETDVLVCASDIFATGAVLRAAGRGLAVPADIAVTGFGDFEVSRFLHPSLTTIQTPNASIGRRAGQILLERIADSHAPAVTVDLGFTLIPRESA</sequence>
<evidence type="ECO:0000256" key="1">
    <source>
        <dbReference type="ARBA" id="ARBA00023015"/>
    </source>
</evidence>
<dbReference type="Proteomes" id="UP001596507">
    <property type="component" value="Unassembled WGS sequence"/>
</dbReference>
<dbReference type="RefSeq" id="WP_262874358.1">
    <property type="nucleotide sequence ID" value="NZ_BAABKW010000004.1"/>
</dbReference>
<dbReference type="PANTHER" id="PTHR30146:SF33">
    <property type="entry name" value="TRANSCRIPTIONAL REGULATOR"/>
    <property type="match status" value="1"/>
</dbReference>
<feature type="domain" description="HTH lacI-type" evidence="4">
    <location>
        <begin position="1"/>
        <end position="55"/>
    </location>
</feature>
<dbReference type="InterPro" id="IPR046335">
    <property type="entry name" value="LacI/GalR-like_sensor"/>
</dbReference>
<evidence type="ECO:0000259" key="4">
    <source>
        <dbReference type="PROSITE" id="PS50932"/>
    </source>
</evidence>
<dbReference type="GO" id="GO:0003677">
    <property type="term" value="F:DNA binding"/>
    <property type="evidence" value="ECO:0007669"/>
    <property type="project" value="UniProtKB-KW"/>
</dbReference>
<comment type="caution">
    <text evidence="5">The sequence shown here is derived from an EMBL/GenBank/DDBJ whole genome shotgun (WGS) entry which is preliminary data.</text>
</comment>
<dbReference type="CDD" id="cd01392">
    <property type="entry name" value="HTH_LacI"/>
    <property type="match status" value="1"/>
</dbReference>
<name>A0ABW2HDP8_9MICO</name>
<dbReference type="EMBL" id="JBHTBE010000002">
    <property type="protein sequence ID" value="MFC7269443.1"/>
    <property type="molecule type" value="Genomic_DNA"/>
</dbReference>
<dbReference type="SUPFAM" id="SSF53822">
    <property type="entry name" value="Periplasmic binding protein-like I"/>
    <property type="match status" value="1"/>
</dbReference>
<dbReference type="PROSITE" id="PS00356">
    <property type="entry name" value="HTH_LACI_1"/>
    <property type="match status" value="1"/>
</dbReference>
<dbReference type="CDD" id="cd01575">
    <property type="entry name" value="PBP1_GntR"/>
    <property type="match status" value="1"/>
</dbReference>
<dbReference type="PANTHER" id="PTHR30146">
    <property type="entry name" value="LACI-RELATED TRANSCRIPTIONAL REPRESSOR"/>
    <property type="match status" value="1"/>
</dbReference>
<evidence type="ECO:0000313" key="6">
    <source>
        <dbReference type="Proteomes" id="UP001596507"/>
    </source>
</evidence>
<protein>
    <submittedName>
        <fullName evidence="5">LacI family DNA-binding transcriptional regulator</fullName>
    </submittedName>
</protein>
<dbReference type="InterPro" id="IPR000843">
    <property type="entry name" value="HTH_LacI"/>
</dbReference>
<dbReference type="SMART" id="SM00354">
    <property type="entry name" value="HTH_LACI"/>
    <property type="match status" value="1"/>
</dbReference>
<organism evidence="5 6">
    <name type="scientific">Microbacterium fluvii</name>
    <dbReference type="NCBI Taxonomy" id="415215"/>
    <lineage>
        <taxon>Bacteria</taxon>
        <taxon>Bacillati</taxon>
        <taxon>Actinomycetota</taxon>
        <taxon>Actinomycetes</taxon>
        <taxon>Micrococcales</taxon>
        <taxon>Microbacteriaceae</taxon>
        <taxon>Microbacterium</taxon>
    </lineage>
</organism>
<keyword evidence="1" id="KW-0805">Transcription regulation</keyword>
<dbReference type="InterPro" id="IPR010982">
    <property type="entry name" value="Lambda_DNA-bd_dom_sf"/>
</dbReference>
<dbReference type="Gene3D" id="1.10.260.40">
    <property type="entry name" value="lambda repressor-like DNA-binding domains"/>
    <property type="match status" value="1"/>
</dbReference>
<gene>
    <name evidence="5" type="ORF">ACFQRL_10765</name>
</gene>
<evidence type="ECO:0000256" key="3">
    <source>
        <dbReference type="ARBA" id="ARBA00023163"/>
    </source>
</evidence>